<dbReference type="PROSITE" id="PS51257">
    <property type="entry name" value="PROKAR_LIPOPROTEIN"/>
    <property type="match status" value="1"/>
</dbReference>
<dbReference type="EMBL" id="JBHTKH010000016">
    <property type="protein sequence ID" value="MFD1056199.1"/>
    <property type="molecule type" value="Genomic_DNA"/>
</dbReference>
<dbReference type="InterPro" id="IPR032250">
    <property type="entry name" value="DUF4825"/>
</dbReference>
<evidence type="ECO:0000259" key="1">
    <source>
        <dbReference type="Pfam" id="PF16107"/>
    </source>
</evidence>
<protein>
    <recommendedName>
        <fullName evidence="1">DUF4825 domain-containing protein</fullName>
    </recommendedName>
</protein>
<comment type="caution">
    <text evidence="2">The sequence shown here is derived from an EMBL/GenBank/DDBJ whole genome shotgun (WGS) entry which is preliminary data.</text>
</comment>
<proteinExistence type="predicted"/>
<gene>
    <name evidence="2" type="ORF">ACFQ2V_17950</name>
</gene>
<evidence type="ECO:0000313" key="3">
    <source>
        <dbReference type="Proteomes" id="UP001597046"/>
    </source>
</evidence>
<reference evidence="3" key="1">
    <citation type="journal article" date="2019" name="Int. J. Syst. Evol. Microbiol.">
        <title>The Global Catalogue of Microorganisms (GCM) 10K type strain sequencing project: providing services to taxonomists for standard genome sequencing and annotation.</title>
        <authorList>
            <consortium name="The Broad Institute Genomics Platform"/>
            <consortium name="The Broad Institute Genome Sequencing Center for Infectious Disease"/>
            <person name="Wu L."/>
            <person name="Ma J."/>
        </authorList>
    </citation>
    <scope>NUCLEOTIDE SEQUENCE [LARGE SCALE GENOMIC DNA]</scope>
    <source>
        <strain evidence="3">CCUG 57508</strain>
    </source>
</reference>
<dbReference type="Proteomes" id="UP001597046">
    <property type="component" value="Unassembled WGS sequence"/>
</dbReference>
<accession>A0ABW3N384</accession>
<name>A0ABW3N384_9MICO</name>
<organism evidence="2 3">
    <name type="scientific">Terrabacter terrigena</name>
    <dbReference type="NCBI Taxonomy" id="574718"/>
    <lineage>
        <taxon>Bacteria</taxon>
        <taxon>Bacillati</taxon>
        <taxon>Actinomycetota</taxon>
        <taxon>Actinomycetes</taxon>
        <taxon>Micrococcales</taxon>
        <taxon>Intrasporangiaceae</taxon>
        <taxon>Terrabacter</taxon>
    </lineage>
</organism>
<dbReference type="Pfam" id="PF16107">
    <property type="entry name" value="DUF4825"/>
    <property type="match status" value="1"/>
</dbReference>
<evidence type="ECO:0000313" key="2">
    <source>
        <dbReference type="EMBL" id="MFD1056199.1"/>
    </source>
</evidence>
<sequence length="118" mass="12779">MLGRTIAATLLTAFALTGCTETVRTASPPSRAEVLWKQRTEHVGENSRVIRLTREAGFAPAGTYTISLRTAARLYAVTIALESYSLTAAQATVQLGYDVKTLGRDQQRLTAYVGTLDD</sequence>
<keyword evidence="3" id="KW-1185">Reference proteome</keyword>
<feature type="domain" description="DUF4825" evidence="1">
    <location>
        <begin position="35"/>
        <end position="91"/>
    </location>
</feature>
<dbReference type="RefSeq" id="WP_386054250.1">
    <property type="nucleotide sequence ID" value="NZ_JBHTKH010000016.1"/>
</dbReference>